<dbReference type="InterPro" id="IPR013952">
    <property type="entry name" value="DUF1776_fun"/>
</dbReference>
<dbReference type="HOGENOM" id="CLU_059030_1_0_1"/>
<dbReference type="InterPro" id="IPR036291">
    <property type="entry name" value="NAD(P)-bd_dom_sf"/>
</dbReference>
<organism evidence="1 2">
    <name type="scientific">Eremothecium gossypii (strain ATCC 10895 / CBS 109.51 / FGSC 9923 / NRRL Y-1056)</name>
    <name type="common">Yeast</name>
    <name type="synonym">Ashbya gossypii</name>
    <dbReference type="NCBI Taxonomy" id="284811"/>
    <lineage>
        <taxon>Eukaryota</taxon>
        <taxon>Fungi</taxon>
        <taxon>Dikarya</taxon>
        <taxon>Ascomycota</taxon>
        <taxon>Saccharomycotina</taxon>
        <taxon>Saccharomycetes</taxon>
        <taxon>Saccharomycetales</taxon>
        <taxon>Saccharomycetaceae</taxon>
        <taxon>Eremothecium</taxon>
    </lineage>
</organism>
<reference evidence="2" key="2">
    <citation type="journal article" date="2013" name="G3 (Bethesda)">
        <title>Genomes of Ashbya fungi isolated from insects reveal four mating-type loci, numerous translocations, lack of transposons, and distinct gene duplications.</title>
        <authorList>
            <person name="Dietrich F.S."/>
            <person name="Voegeli S."/>
            <person name="Kuo S."/>
            <person name="Philippsen P."/>
        </authorList>
    </citation>
    <scope>GENOME REANNOTATION</scope>
    <source>
        <strain evidence="2">ATCC 10895 / CBS 109.51 / FGSC 9923 / NRRL Y-1056</strain>
    </source>
</reference>
<dbReference type="Proteomes" id="UP000000591">
    <property type="component" value="Chromosome V"/>
</dbReference>
<dbReference type="Gene3D" id="3.40.50.720">
    <property type="entry name" value="NAD(P)-binding Rossmann-like Domain"/>
    <property type="match status" value="1"/>
</dbReference>
<dbReference type="SUPFAM" id="SSF51735">
    <property type="entry name" value="NAD(P)-binding Rossmann-fold domains"/>
    <property type="match status" value="1"/>
</dbReference>
<name>Q757L8_EREGS</name>
<dbReference type="AlphaFoldDB" id="Q757L8"/>
<protein>
    <submittedName>
        <fullName evidence="1">AEL018Cp</fullName>
    </submittedName>
</protein>
<dbReference type="EMBL" id="AE016818">
    <property type="protein sequence ID" value="AAS52667.1"/>
    <property type="molecule type" value="Genomic_DNA"/>
</dbReference>
<evidence type="ECO:0000313" key="2">
    <source>
        <dbReference type="Proteomes" id="UP000000591"/>
    </source>
</evidence>
<dbReference type="OMA" id="IFDAGYW"/>
<reference evidence="1 2" key="1">
    <citation type="journal article" date="2004" name="Science">
        <title>The Ashbya gossypii genome as a tool for mapping the ancient Saccharomyces cerevisiae genome.</title>
        <authorList>
            <person name="Dietrich F.S."/>
            <person name="Voegeli S."/>
            <person name="Brachat S."/>
            <person name="Lerch A."/>
            <person name="Gates K."/>
            <person name="Steiner S."/>
            <person name="Mohr C."/>
            <person name="Pohlmann R."/>
            <person name="Luedi P."/>
            <person name="Choi S."/>
            <person name="Wing R.A."/>
            <person name="Flavier A."/>
            <person name="Gaffney T.D."/>
            <person name="Philippsen P."/>
        </authorList>
    </citation>
    <scope>NUCLEOTIDE SEQUENCE [LARGE SCALE GENOMIC DNA]</scope>
    <source>
        <strain evidence="2">ATCC 10895 / CBS 109.51 / FGSC 9923 / NRRL Y-1056</strain>
    </source>
</reference>
<accession>Q757L8</accession>
<gene>
    <name evidence="1" type="ORF">AGOS_AEL018C</name>
</gene>
<keyword evidence="2" id="KW-1185">Reference proteome</keyword>
<dbReference type="FunCoup" id="Q757L8">
    <property type="interactions" value="13"/>
</dbReference>
<dbReference type="GeneID" id="4621041"/>
<evidence type="ECO:0000313" key="1">
    <source>
        <dbReference type="EMBL" id="AAS52667.1"/>
    </source>
</evidence>
<sequence>MAERWINACFEAYDTTIRHAEDVGAQAVQSARAVYNVACETVSEIARRAGTEERGVAVLAEKPAGGVAAAREHILAAVVGLAGRPRVRAAAAAAAAGLLVYVAGRALVPAVAARVVGERETVLVLGEMTDPITRALVYDLHRRGFCVFVCSTSEKRDRQLEDEYEKVPSPWDQEGGVCHMAATPEAVARLTEFLQREERRLRGVLVVPSSCFFTSGMFTNIPEGQVRSELQENLVNTWAVVTRLLPQFDSASRDKLQVVVFNPSLSQKLNLQYHSLELLMSSTMESLYRILANECGYLADVYQCHLGILNIAGNASNYKYLTINGSHITKALCEPIYELLLSRDNMWVRFKRWLQGPVLYCGKGSRLACWLRSYAPLWLLEFI</sequence>
<dbReference type="KEGG" id="ago:AGOS_AEL018C"/>
<dbReference type="STRING" id="284811.Q757L8"/>
<dbReference type="Pfam" id="PF08643">
    <property type="entry name" value="DUF1776"/>
    <property type="match status" value="1"/>
</dbReference>
<dbReference type="eggNOG" id="ENOG502QUU7">
    <property type="taxonomic scope" value="Eukaryota"/>
</dbReference>
<dbReference type="RefSeq" id="NP_984843.1">
    <property type="nucleotide sequence ID" value="NM_210197.1"/>
</dbReference>
<proteinExistence type="predicted"/>
<dbReference type="OrthoDB" id="5308060at2759"/>
<dbReference type="InParanoid" id="Q757L8"/>